<gene>
    <name evidence="1" type="ORF">PILCRDRAFT_818924</name>
</gene>
<dbReference type="AlphaFoldDB" id="A0A0C3C2U6"/>
<reference evidence="1 2" key="1">
    <citation type="submission" date="2014-04" db="EMBL/GenBank/DDBJ databases">
        <authorList>
            <consortium name="DOE Joint Genome Institute"/>
            <person name="Kuo A."/>
            <person name="Tarkka M."/>
            <person name="Buscot F."/>
            <person name="Kohler A."/>
            <person name="Nagy L.G."/>
            <person name="Floudas D."/>
            <person name="Copeland A."/>
            <person name="Barry K.W."/>
            <person name="Cichocki N."/>
            <person name="Veneault-Fourrey C."/>
            <person name="LaButti K."/>
            <person name="Lindquist E.A."/>
            <person name="Lipzen A."/>
            <person name="Lundell T."/>
            <person name="Morin E."/>
            <person name="Murat C."/>
            <person name="Sun H."/>
            <person name="Tunlid A."/>
            <person name="Henrissat B."/>
            <person name="Grigoriev I.V."/>
            <person name="Hibbett D.S."/>
            <person name="Martin F."/>
            <person name="Nordberg H.P."/>
            <person name="Cantor M.N."/>
            <person name="Hua S.X."/>
        </authorList>
    </citation>
    <scope>NUCLEOTIDE SEQUENCE [LARGE SCALE GENOMIC DNA]</scope>
    <source>
        <strain evidence="1 2">F 1598</strain>
    </source>
</reference>
<dbReference type="Proteomes" id="UP000054166">
    <property type="component" value="Unassembled WGS sequence"/>
</dbReference>
<dbReference type="HOGENOM" id="CLU_3088039_0_0_1"/>
<evidence type="ECO:0000313" key="1">
    <source>
        <dbReference type="EMBL" id="KIM83902.1"/>
    </source>
</evidence>
<dbReference type="InParanoid" id="A0A0C3C2U6"/>
<reference evidence="2" key="2">
    <citation type="submission" date="2015-01" db="EMBL/GenBank/DDBJ databases">
        <title>Evolutionary Origins and Diversification of the Mycorrhizal Mutualists.</title>
        <authorList>
            <consortium name="DOE Joint Genome Institute"/>
            <consortium name="Mycorrhizal Genomics Consortium"/>
            <person name="Kohler A."/>
            <person name="Kuo A."/>
            <person name="Nagy L.G."/>
            <person name="Floudas D."/>
            <person name="Copeland A."/>
            <person name="Barry K.W."/>
            <person name="Cichocki N."/>
            <person name="Veneault-Fourrey C."/>
            <person name="LaButti K."/>
            <person name="Lindquist E.A."/>
            <person name="Lipzen A."/>
            <person name="Lundell T."/>
            <person name="Morin E."/>
            <person name="Murat C."/>
            <person name="Riley R."/>
            <person name="Ohm R."/>
            <person name="Sun H."/>
            <person name="Tunlid A."/>
            <person name="Henrissat B."/>
            <person name="Grigoriev I.V."/>
            <person name="Hibbett D.S."/>
            <person name="Martin F."/>
        </authorList>
    </citation>
    <scope>NUCLEOTIDE SEQUENCE [LARGE SCALE GENOMIC DNA]</scope>
    <source>
        <strain evidence="2">F 1598</strain>
    </source>
</reference>
<proteinExistence type="predicted"/>
<accession>A0A0C3C2U6</accession>
<protein>
    <submittedName>
        <fullName evidence="1">Uncharacterized protein</fullName>
    </submittedName>
</protein>
<sequence>MSTFPDLMPTKVVHVILYSTSSGRGEESRSRCYNLSAGSKACQGGLKGMRSG</sequence>
<dbReference type="EMBL" id="KN832989">
    <property type="protein sequence ID" value="KIM83902.1"/>
    <property type="molecule type" value="Genomic_DNA"/>
</dbReference>
<organism evidence="1 2">
    <name type="scientific">Piloderma croceum (strain F 1598)</name>
    <dbReference type="NCBI Taxonomy" id="765440"/>
    <lineage>
        <taxon>Eukaryota</taxon>
        <taxon>Fungi</taxon>
        <taxon>Dikarya</taxon>
        <taxon>Basidiomycota</taxon>
        <taxon>Agaricomycotina</taxon>
        <taxon>Agaricomycetes</taxon>
        <taxon>Agaricomycetidae</taxon>
        <taxon>Atheliales</taxon>
        <taxon>Atheliaceae</taxon>
        <taxon>Piloderma</taxon>
    </lineage>
</organism>
<keyword evidence="2" id="KW-1185">Reference proteome</keyword>
<evidence type="ECO:0000313" key="2">
    <source>
        <dbReference type="Proteomes" id="UP000054166"/>
    </source>
</evidence>
<name>A0A0C3C2U6_PILCF</name>